<accession>A0ABT4U3C8</accession>
<keyword evidence="1" id="KW-0540">Nuclease</keyword>
<evidence type="ECO:0000259" key="4">
    <source>
        <dbReference type="Pfam" id="PF09126"/>
    </source>
</evidence>
<sequence length="284" mass="32023">MEEIFGRVFRQAIDEVLDGQRTGRFDLYASNVAKTERTYLGTKVEIICQDEFGLDRGEVMDYRICGHEVDAKFSMTSRFSQAIPTEAVGRICLFMYAQDQKGEFSVGLMRPTDDVLNPGSNKDGKRTIKKEGRSKIRWLVENGRLPENQLLRFPASVVEQVFSRRLSGQGRVTELFRRVQGSLIRRETLITVARQHDGPKRARDSRLRLADEGIVILCSLYGHPQIASELGLPVPGKSEWVSARLVERPVGDDRPFTVLSGIEYVVAQNDEPACRVPAKYGSMP</sequence>
<evidence type="ECO:0000313" key="5">
    <source>
        <dbReference type="EMBL" id="MDA2810979.1"/>
    </source>
</evidence>
<dbReference type="Proteomes" id="UP001527866">
    <property type="component" value="Unassembled WGS sequence"/>
</dbReference>
<dbReference type="Gene3D" id="3.40.600.10">
    <property type="entry name" value="DNA mismatch repair MutH/Restriction endonuclease, type II"/>
    <property type="match status" value="1"/>
</dbReference>
<dbReference type="SUPFAM" id="SSF52980">
    <property type="entry name" value="Restriction endonuclease-like"/>
    <property type="match status" value="1"/>
</dbReference>
<dbReference type="InterPro" id="IPR037057">
    <property type="entry name" value="DNA_rep_MutH/T2_RE_sf"/>
</dbReference>
<dbReference type="InterPro" id="IPR011335">
    <property type="entry name" value="Restrct_endonuc-II-like"/>
</dbReference>
<comment type="caution">
    <text evidence="5">The sequence shown here is derived from an EMBL/GenBank/DDBJ whole genome shotgun (WGS) entry which is preliminary data.</text>
</comment>
<dbReference type="RefSeq" id="WP_270685412.1">
    <property type="nucleotide sequence ID" value="NZ_JAQFWQ010000022.1"/>
</dbReference>
<evidence type="ECO:0000256" key="2">
    <source>
        <dbReference type="ARBA" id="ARBA00022759"/>
    </source>
</evidence>
<gene>
    <name evidence="5" type="ORF">O4J56_10060</name>
</gene>
<dbReference type="Pfam" id="PF09126">
    <property type="entry name" value="NaeI"/>
    <property type="match status" value="1"/>
</dbReference>
<dbReference type="InterPro" id="IPR036388">
    <property type="entry name" value="WH-like_DNA-bd_sf"/>
</dbReference>
<organism evidence="5 6">
    <name type="scientific">Nocardiopsis endophytica</name>
    <dbReference type="NCBI Taxonomy" id="3018445"/>
    <lineage>
        <taxon>Bacteria</taxon>
        <taxon>Bacillati</taxon>
        <taxon>Actinomycetota</taxon>
        <taxon>Actinomycetes</taxon>
        <taxon>Streptosporangiales</taxon>
        <taxon>Nocardiopsidaceae</taxon>
        <taxon>Nocardiopsis</taxon>
    </lineage>
</organism>
<dbReference type="GO" id="GO:0004519">
    <property type="term" value="F:endonuclease activity"/>
    <property type="evidence" value="ECO:0007669"/>
    <property type="project" value="UniProtKB-KW"/>
</dbReference>
<dbReference type="EMBL" id="JAQFWQ010000022">
    <property type="protein sequence ID" value="MDA2810979.1"/>
    <property type="molecule type" value="Genomic_DNA"/>
</dbReference>
<keyword evidence="6" id="KW-1185">Reference proteome</keyword>
<name>A0ABT4U3C8_9ACTN</name>
<reference evidence="5 6" key="1">
    <citation type="submission" date="2023-01" db="EMBL/GenBank/DDBJ databases">
        <title>Draft genome sequence of Nocardiopsis sp. RSe5-2 isolated from halophytes.</title>
        <authorList>
            <person name="Duangmal K."/>
            <person name="Chantavorakit T."/>
        </authorList>
    </citation>
    <scope>NUCLEOTIDE SEQUENCE [LARGE SCALE GENOMIC DNA]</scope>
    <source>
        <strain evidence="5 6">RSe5-2</strain>
    </source>
</reference>
<proteinExistence type="predicted"/>
<feature type="domain" description="Type II restriction enzyme NaeI" evidence="4">
    <location>
        <begin position="5"/>
        <end position="273"/>
    </location>
</feature>
<dbReference type="Gene3D" id="1.10.10.10">
    <property type="entry name" value="Winged helix-like DNA-binding domain superfamily/Winged helix DNA-binding domain"/>
    <property type="match status" value="1"/>
</dbReference>
<dbReference type="InterPro" id="IPR015210">
    <property type="entry name" value="NaeI"/>
</dbReference>
<dbReference type="CDD" id="cd22338">
    <property type="entry name" value="NaeI-like"/>
    <property type="match status" value="1"/>
</dbReference>
<keyword evidence="3" id="KW-0378">Hydrolase</keyword>
<evidence type="ECO:0000313" key="6">
    <source>
        <dbReference type="Proteomes" id="UP001527866"/>
    </source>
</evidence>
<evidence type="ECO:0000256" key="3">
    <source>
        <dbReference type="ARBA" id="ARBA00022801"/>
    </source>
</evidence>
<keyword evidence="2 5" id="KW-0255">Endonuclease</keyword>
<protein>
    <submittedName>
        <fullName evidence="5">NaeI family type II restriction endonuclease</fullName>
    </submittedName>
</protein>
<evidence type="ECO:0000256" key="1">
    <source>
        <dbReference type="ARBA" id="ARBA00022722"/>
    </source>
</evidence>